<dbReference type="AlphaFoldDB" id="A0A0E9QCM4"/>
<protein>
    <submittedName>
        <fullName evidence="1">Uncharacterized protein</fullName>
    </submittedName>
</protein>
<proteinExistence type="predicted"/>
<sequence length="48" mass="5199">MKKVASYGVDNNSSASVIGKCTHFIIPCREVEQIGSAFNKLQRSLGTL</sequence>
<dbReference type="EMBL" id="GBXM01094729">
    <property type="protein sequence ID" value="JAH13848.1"/>
    <property type="molecule type" value="Transcribed_RNA"/>
</dbReference>
<accession>A0A0E9QCM4</accession>
<organism evidence="1">
    <name type="scientific">Anguilla anguilla</name>
    <name type="common">European freshwater eel</name>
    <name type="synonym">Muraena anguilla</name>
    <dbReference type="NCBI Taxonomy" id="7936"/>
    <lineage>
        <taxon>Eukaryota</taxon>
        <taxon>Metazoa</taxon>
        <taxon>Chordata</taxon>
        <taxon>Craniata</taxon>
        <taxon>Vertebrata</taxon>
        <taxon>Euteleostomi</taxon>
        <taxon>Actinopterygii</taxon>
        <taxon>Neopterygii</taxon>
        <taxon>Teleostei</taxon>
        <taxon>Anguilliformes</taxon>
        <taxon>Anguillidae</taxon>
        <taxon>Anguilla</taxon>
    </lineage>
</organism>
<evidence type="ECO:0000313" key="1">
    <source>
        <dbReference type="EMBL" id="JAH13848.1"/>
    </source>
</evidence>
<name>A0A0E9QCM4_ANGAN</name>
<reference evidence="1" key="2">
    <citation type="journal article" date="2015" name="Fish Shellfish Immunol.">
        <title>Early steps in the European eel (Anguilla anguilla)-Vibrio vulnificus interaction in the gills: Role of the RtxA13 toxin.</title>
        <authorList>
            <person name="Callol A."/>
            <person name="Pajuelo D."/>
            <person name="Ebbesson L."/>
            <person name="Teles M."/>
            <person name="MacKenzie S."/>
            <person name="Amaro C."/>
        </authorList>
    </citation>
    <scope>NUCLEOTIDE SEQUENCE</scope>
</reference>
<reference evidence="1" key="1">
    <citation type="submission" date="2014-11" db="EMBL/GenBank/DDBJ databases">
        <authorList>
            <person name="Amaro Gonzalez C."/>
        </authorList>
    </citation>
    <scope>NUCLEOTIDE SEQUENCE</scope>
</reference>